<proteinExistence type="predicted"/>
<dbReference type="Proteomes" id="UP001060170">
    <property type="component" value="Chromosome 16"/>
</dbReference>
<dbReference type="EMBL" id="CM045880">
    <property type="protein sequence ID" value="KAI7938355.1"/>
    <property type="molecule type" value="Genomic_DNA"/>
</dbReference>
<reference evidence="1 2" key="3">
    <citation type="journal article" date="2022" name="Microbiol. Spectr.">
        <title>Folding features and dynamics of 3D genome architecture in plant fungal pathogens.</title>
        <authorList>
            <person name="Xia C."/>
        </authorList>
    </citation>
    <scope>NUCLEOTIDE SEQUENCE [LARGE SCALE GENOMIC DNA]</scope>
    <source>
        <strain evidence="1 2">93-210</strain>
    </source>
</reference>
<evidence type="ECO:0000313" key="1">
    <source>
        <dbReference type="EMBL" id="KAI7938355.1"/>
    </source>
</evidence>
<gene>
    <name evidence="1" type="ORF">MJO28_015275</name>
</gene>
<comment type="caution">
    <text evidence="1">The sequence shown here is derived from an EMBL/GenBank/DDBJ whole genome shotgun (WGS) entry which is preliminary data.</text>
</comment>
<evidence type="ECO:0000313" key="2">
    <source>
        <dbReference type="Proteomes" id="UP001060170"/>
    </source>
</evidence>
<accession>A0ACC0DU37</accession>
<organism evidence="1 2">
    <name type="scientific">Puccinia striiformis f. sp. tritici</name>
    <dbReference type="NCBI Taxonomy" id="168172"/>
    <lineage>
        <taxon>Eukaryota</taxon>
        <taxon>Fungi</taxon>
        <taxon>Dikarya</taxon>
        <taxon>Basidiomycota</taxon>
        <taxon>Pucciniomycotina</taxon>
        <taxon>Pucciniomycetes</taxon>
        <taxon>Pucciniales</taxon>
        <taxon>Pucciniaceae</taxon>
        <taxon>Puccinia</taxon>
    </lineage>
</organism>
<keyword evidence="2" id="KW-1185">Reference proteome</keyword>
<name>A0ACC0DU37_9BASI</name>
<reference evidence="2" key="1">
    <citation type="journal article" date="2018" name="BMC Genomics">
        <title>Genomic insights into host adaptation between the wheat stripe rust pathogen (Puccinia striiformis f. sp. tritici) and the barley stripe rust pathogen (Puccinia striiformis f. sp. hordei).</title>
        <authorList>
            <person name="Xia C."/>
            <person name="Wang M."/>
            <person name="Yin C."/>
            <person name="Cornejo O.E."/>
            <person name="Hulbert S.H."/>
            <person name="Chen X."/>
        </authorList>
    </citation>
    <scope>NUCLEOTIDE SEQUENCE [LARGE SCALE GENOMIC DNA]</scope>
    <source>
        <strain evidence="2">93-210</strain>
    </source>
</reference>
<sequence length="1145" mass="131162">MVLAPHDSSPPLYRHQHSALSVPTYPVTNPTSSRYPKPAKLADIRISPSNHDCSQLDRQETLRLGACQQAQKLAAPQCAQEVDRQQVDRHPLPTATVSILNHPNHRSNFSPNPPSLYPGQIGPSHHALLRPVSPNMGKNRLKLRPRANLTNKLRREANHDRDLAAMARLRGQQQAAQRAEQDPLADYEFFDDNAPPYEPDYDPSTSNTHAHNNYDEPEWITLVPDEPDEFDLQIQSTIERWRQQAIFFNWADLWEELHVEYMAQKLRTHNWTSSKTYHDFAACQCPPHLKTRRMVDLVDLHAQRRVRVAFCDCTRDAIRLLWMGYLPGSPVNPVTAFSLPLLTIHNCMWNESHIGALPFTNGLRNYLEPRSERLTTRNGEKARELRKPFTAAVDLYRQMEDMTDQLMNNVLVLTEQEILAANCCPSCFGPLPGLPNSHGPLGKGETYIYPPSTRIRLCICLDGNFQHRHYFKSSRNYDTFRSPVIFLTPEEVARVDSGIREQELRKKPEDKRDQCTESHKAADDKRNESTWKGCDDTGLMGACCRHDAAIYMVNINKSGERRCYPMALLEKIIKNVEPDRKVGVLYDIGCSLDKFMRLRGLLEDERHRLQFGTSIFHAYVHTWTCQLDYNPRFHVGWGMTDGEGLERMWSYLSPLVSSLRYATRNHRLAALAHRLKYHNARSIQNLPTWLKKKFNNAVARHFETKDALDALLRQANPFSPGDRFTVDFFQRQWENQRNFQSAHTDAEADRRQKLVSIFKKEGALQVLRTRLSRAHQHLTSAEDMDDLLDNIEKAAAELSLETEAFTRGGQPVPQGQQQKELLLLWSAKSELFVQIVHLRAEEQPLNDSGSGHHLGTKGKDKVMAATKSRRPLINKLIKRFNNRFANFIRNYPGQQVSNVTDHPLEYNTLKGWPLDHRFWNDGLYHHSTAPWAIDMRVREGINFVLTLERVREEFDLIAEELGRALAWAVSRYNAMCDGIGYLNARAELLRLDNGQVEVERDHIDKLSFGKCGREEKIRLIALELGRRALEHGLMVRDWASDVAWLITRCALVNKGSHTTMYESWSELVQQCTHDRSGRSEDHTLDEAQEEATLQVHIDDGEEMHSTRPGGAEGGNEADMEDEEGIEEPDVGNVDADSDSAIECND</sequence>
<protein>
    <submittedName>
        <fullName evidence="1">Uncharacterized protein</fullName>
    </submittedName>
</protein>
<reference evidence="2" key="2">
    <citation type="journal article" date="2018" name="Mol. Plant Microbe Interact.">
        <title>Genome sequence resources for the wheat stripe rust pathogen (Puccinia striiformis f. sp. tritici) and the barley stripe rust pathogen (Puccinia striiformis f. sp. hordei).</title>
        <authorList>
            <person name="Xia C."/>
            <person name="Wang M."/>
            <person name="Yin C."/>
            <person name="Cornejo O.E."/>
            <person name="Hulbert S.H."/>
            <person name="Chen X."/>
        </authorList>
    </citation>
    <scope>NUCLEOTIDE SEQUENCE [LARGE SCALE GENOMIC DNA]</scope>
    <source>
        <strain evidence="2">93-210</strain>
    </source>
</reference>